<accession>A0A154BSZ9</accession>
<evidence type="ECO:0000313" key="2">
    <source>
        <dbReference type="Proteomes" id="UP000076268"/>
    </source>
</evidence>
<comment type="caution">
    <text evidence="1">The sequence shown here is derived from an EMBL/GenBank/DDBJ whole genome shotgun (WGS) entry which is preliminary data.</text>
</comment>
<dbReference type="AlphaFoldDB" id="A0A154BSZ9"/>
<dbReference type="RefSeq" id="WP_082816705.1">
    <property type="nucleotide sequence ID" value="NZ_LSGP01000013.1"/>
</dbReference>
<proteinExistence type="predicted"/>
<gene>
    <name evidence="1" type="ORF">AXX12_02475</name>
</gene>
<keyword evidence="2" id="KW-1185">Reference proteome</keyword>
<dbReference type="InterPro" id="IPR022476">
    <property type="entry name" value="Spore_YabP/YqfC"/>
</dbReference>
<sequence>MSKKGRMQRLAGLLELPQDIVLDLPRMTMLGNIQMLVENHKGIIEYTPELVRIRLKQGELVINGSDLVLGNLQVEQILVEGTMSEIRFNP</sequence>
<dbReference type="STRING" id="1794912.AXX12_02475"/>
<dbReference type="InterPro" id="IPR022477">
    <property type="entry name" value="Spore_YqfC"/>
</dbReference>
<dbReference type="NCBIfam" id="TIGR02856">
    <property type="entry name" value="spore_yqfC"/>
    <property type="match status" value="1"/>
</dbReference>
<dbReference type="OrthoDB" id="2989236at2"/>
<evidence type="ECO:0000313" key="1">
    <source>
        <dbReference type="EMBL" id="KYZ77027.1"/>
    </source>
</evidence>
<dbReference type="Proteomes" id="UP000076268">
    <property type="component" value="Unassembled WGS sequence"/>
</dbReference>
<dbReference type="EMBL" id="LSGP01000013">
    <property type="protein sequence ID" value="KYZ77027.1"/>
    <property type="molecule type" value="Genomic_DNA"/>
</dbReference>
<dbReference type="Pfam" id="PF07873">
    <property type="entry name" value="YabP"/>
    <property type="match status" value="1"/>
</dbReference>
<organism evidence="1 2">
    <name type="scientific">Anaerosporomusa subterranea</name>
    <dbReference type="NCBI Taxonomy" id="1794912"/>
    <lineage>
        <taxon>Bacteria</taxon>
        <taxon>Bacillati</taxon>
        <taxon>Bacillota</taxon>
        <taxon>Negativicutes</taxon>
        <taxon>Acetonemataceae</taxon>
        <taxon>Anaerosporomusa</taxon>
    </lineage>
</organism>
<name>A0A154BSZ9_ANASB</name>
<reference evidence="1 2" key="1">
    <citation type="submission" date="2016-02" db="EMBL/GenBank/DDBJ databases">
        <title>Anaerosporomusa subterraneum gen. nov., sp. nov., a spore-forming obligate anaerobe isolated from saprolite.</title>
        <authorList>
            <person name="Choi J.K."/>
            <person name="Shah M."/>
            <person name="Yee N."/>
        </authorList>
    </citation>
    <scope>NUCLEOTIDE SEQUENCE [LARGE SCALE GENOMIC DNA]</scope>
    <source>
        <strain evidence="1 2">RU4</strain>
    </source>
</reference>
<protein>
    <submittedName>
        <fullName evidence="1">Sporulation protein</fullName>
    </submittedName>
</protein>